<dbReference type="AlphaFoldDB" id="A0A348G5P1"/>
<keyword evidence="1" id="KW-0175">Coiled coil</keyword>
<gene>
    <name evidence="3" type="ORF">BLTE_35590</name>
</gene>
<evidence type="ECO:0000313" key="3">
    <source>
        <dbReference type="EMBL" id="BBF94874.1"/>
    </source>
</evidence>
<reference evidence="3 4" key="1">
    <citation type="submission" date="2018-08" db="EMBL/GenBank/DDBJ databases">
        <title>Complete genome sequencing of Blastochloris tepida GI.</title>
        <authorList>
            <person name="Tsukatani Y."/>
            <person name="Mori H."/>
        </authorList>
    </citation>
    <scope>NUCLEOTIDE SEQUENCE [LARGE SCALE GENOMIC DNA]</scope>
    <source>
        <strain evidence="3 4">GI</strain>
    </source>
</reference>
<dbReference type="Pfam" id="PF08238">
    <property type="entry name" value="Sel1"/>
    <property type="match status" value="4"/>
</dbReference>
<evidence type="ECO:0000256" key="2">
    <source>
        <dbReference type="SAM" id="MobiDB-lite"/>
    </source>
</evidence>
<feature type="region of interest" description="Disordered" evidence="2">
    <location>
        <begin position="1"/>
        <end position="46"/>
    </location>
</feature>
<dbReference type="Gene3D" id="1.25.40.10">
    <property type="entry name" value="Tetratricopeptide repeat domain"/>
    <property type="match status" value="1"/>
</dbReference>
<dbReference type="SUPFAM" id="SSF81901">
    <property type="entry name" value="HCP-like"/>
    <property type="match status" value="1"/>
</dbReference>
<name>A0A348G5P1_9HYPH</name>
<dbReference type="KEGG" id="blag:BLTE_35590"/>
<feature type="region of interest" description="Disordered" evidence="2">
    <location>
        <begin position="1066"/>
        <end position="1096"/>
    </location>
</feature>
<organism evidence="3 4">
    <name type="scientific">Blastochloris tepida</name>
    <dbReference type="NCBI Taxonomy" id="2233851"/>
    <lineage>
        <taxon>Bacteria</taxon>
        <taxon>Pseudomonadati</taxon>
        <taxon>Pseudomonadota</taxon>
        <taxon>Alphaproteobacteria</taxon>
        <taxon>Hyphomicrobiales</taxon>
        <taxon>Blastochloridaceae</taxon>
        <taxon>Blastochloris</taxon>
    </lineage>
</organism>
<evidence type="ECO:0008006" key="5">
    <source>
        <dbReference type="Google" id="ProtNLM"/>
    </source>
</evidence>
<feature type="compositionally biased region" description="Basic and acidic residues" evidence="2">
    <location>
        <begin position="580"/>
        <end position="592"/>
    </location>
</feature>
<evidence type="ECO:0000256" key="1">
    <source>
        <dbReference type="SAM" id="Coils"/>
    </source>
</evidence>
<feature type="region of interest" description="Disordered" evidence="2">
    <location>
        <begin position="580"/>
        <end position="602"/>
    </location>
</feature>
<accession>A0A348G5P1</accession>
<dbReference type="InterPro" id="IPR050767">
    <property type="entry name" value="Sel1_AlgK"/>
</dbReference>
<dbReference type="InterPro" id="IPR006597">
    <property type="entry name" value="Sel1-like"/>
</dbReference>
<dbReference type="Proteomes" id="UP000266934">
    <property type="component" value="Chromosome"/>
</dbReference>
<evidence type="ECO:0000313" key="4">
    <source>
        <dbReference type="Proteomes" id="UP000266934"/>
    </source>
</evidence>
<feature type="compositionally biased region" description="Polar residues" evidence="2">
    <location>
        <begin position="30"/>
        <end position="42"/>
    </location>
</feature>
<feature type="compositionally biased region" description="Low complexity" evidence="2">
    <location>
        <begin position="786"/>
        <end position="803"/>
    </location>
</feature>
<keyword evidence="4" id="KW-1185">Reference proteome</keyword>
<proteinExistence type="predicted"/>
<protein>
    <recommendedName>
        <fullName evidence="5">Peptidoglycan-binding protein</fullName>
    </recommendedName>
</protein>
<dbReference type="PANTHER" id="PTHR11102:SF160">
    <property type="entry name" value="ERAD-ASSOCIATED E3 UBIQUITIN-PROTEIN LIGASE COMPONENT HRD3"/>
    <property type="match status" value="1"/>
</dbReference>
<feature type="region of interest" description="Disordered" evidence="2">
    <location>
        <begin position="143"/>
        <end position="175"/>
    </location>
</feature>
<feature type="region of interest" description="Disordered" evidence="2">
    <location>
        <begin position="628"/>
        <end position="657"/>
    </location>
</feature>
<dbReference type="SMART" id="SM00671">
    <property type="entry name" value="SEL1"/>
    <property type="match status" value="4"/>
</dbReference>
<feature type="region of interest" description="Disordered" evidence="2">
    <location>
        <begin position="775"/>
        <end position="816"/>
    </location>
</feature>
<feature type="region of interest" description="Disordered" evidence="2">
    <location>
        <begin position="74"/>
        <end position="122"/>
    </location>
</feature>
<dbReference type="PANTHER" id="PTHR11102">
    <property type="entry name" value="SEL-1-LIKE PROTEIN"/>
    <property type="match status" value="1"/>
</dbReference>
<feature type="coiled-coil region" evidence="1">
    <location>
        <begin position="388"/>
        <end position="442"/>
    </location>
</feature>
<dbReference type="EMBL" id="AP018907">
    <property type="protein sequence ID" value="BBF94874.1"/>
    <property type="molecule type" value="Genomic_DNA"/>
</dbReference>
<dbReference type="InterPro" id="IPR011990">
    <property type="entry name" value="TPR-like_helical_dom_sf"/>
</dbReference>
<sequence length="1096" mass="114877">MRGDAQRPRAAGNSGSGGPSSGAGKRPTGLTMTQSGSWNRRSTAPDAAADLAADALDAARAAAEREGVSLERWLERALQAEGGEPGERSAPRRAAASERPEGPDVRREPPAREPEPPAPGAEGVAAALGEVSRRLNALLGEVAGAPPRGAAHPRDGLGRPAGRTGSERRSGLESPQLDLHRRLNELAGNIEAMNERLYSAAEARPGRRPLLDSAVAEINARQRLLDERAGLRGYRSDYDEVASLRRDVSELSRSVSYLSPCRSLEALDASVRALHAHVEATAQPAIDIDQLNDMTRMLIEVREGVREMQAEAGIAALGEELKGLHQRFDALDESRLEPGAIDRLTGQISELRATLEQFPALTAADGFTGELQQLAAKAERIGSVLEDAAAALETLEGLDRKIDKLEESLAATSAGSAEDEALEEIRERLDRLQVALENTVRNAPIAVERSMLLLVDKLDRLQALVADGPDLGSIDSRLEQIVERLDQSDSRLGQLDAIERGLNDLFAQIEESRCSAIDAARDAVRNLGMTPVNDLMRDLSELRTAQRETEVRTHGTLETVHGTLERVVDRLAMLEEDIARRGDAAPGERAERPAAVPPPAASVAPAAQVAEAASALVRDLPPALAPDLSSDLGPGLAPNLAPEPVSELPPDLPLEPGSRMPLLRSGTVATGAAAGAAAPGLGAKPLSDATSKASFIAAARRAAQQATAEGMPPAAASDDDPAESGVRAALARHRTLILAGVVLMVMAAAAPIVLPPMLGKLSKAPKAEAPAIEAPATVPSAPPGDPAQVPAAGPAQAPAETPAVAPNVPGPQSSLQRDPVIAQAPSSGVVQPALSAASMPAFSAGLLGSSDPDITGSTQPAAVTLAPTAPQPLPAAIGPQALREAALAGDAAAQFEIATRYAEGRGVPQSFSEALRWYERAAQQGSIPAAYRLGSLYEKGQGVTRDLVKARSHYTRAAEAGNAKAIHNLAVLYAEGIDGKPDYRQAGQLFRRAADHGLRDSQYNLGILYARGLGVEQNMAESFKWFALAASQGDTEAQKKRDDVAGRLDAQTLLAARLAVQTWAPQPLDPAANEVRPSADWDRAAGTPSRKAIGRS</sequence>
<feature type="compositionally biased region" description="Basic and acidic residues" evidence="2">
    <location>
        <begin position="85"/>
        <end position="115"/>
    </location>
</feature>